<organism evidence="2 3">
    <name type="scientific">Colocasia esculenta</name>
    <name type="common">Wild taro</name>
    <name type="synonym">Arum esculentum</name>
    <dbReference type="NCBI Taxonomy" id="4460"/>
    <lineage>
        <taxon>Eukaryota</taxon>
        <taxon>Viridiplantae</taxon>
        <taxon>Streptophyta</taxon>
        <taxon>Embryophyta</taxon>
        <taxon>Tracheophyta</taxon>
        <taxon>Spermatophyta</taxon>
        <taxon>Magnoliopsida</taxon>
        <taxon>Liliopsida</taxon>
        <taxon>Araceae</taxon>
        <taxon>Aroideae</taxon>
        <taxon>Colocasieae</taxon>
        <taxon>Colocasia</taxon>
    </lineage>
</organism>
<dbReference type="EMBL" id="NMUH01000230">
    <property type="protein sequence ID" value="MQL74985.1"/>
    <property type="molecule type" value="Genomic_DNA"/>
</dbReference>
<name>A0A843TV75_COLES</name>
<evidence type="ECO:0000313" key="3">
    <source>
        <dbReference type="Proteomes" id="UP000652761"/>
    </source>
</evidence>
<proteinExistence type="predicted"/>
<gene>
    <name evidence="2" type="ORF">Taro_007350</name>
</gene>
<comment type="caution">
    <text evidence="2">The sequence shown here is derived from an EMBL/GenBank/DDBJ whole genome shotgun (WGS) entry which is preliminary data.</text>
</comment>
<accession>A0A843TV75</accession>
<feature type="transmembrane region" description="Helical" evidence="1">
    <location>
        <begin position="213"/>
        <end position="236"/>
    </location>
</feature>
<protein>
    <submittedName>
        <fullName evidence="2">Uncharacterized protein</fullName>
    </submittedName>
</protein>
<keyword evidence="1" id="KW-0812">Transmembrane</keyword>
<dbReference type="AlphaFoldDB" id="A0A843TV75"/>
<evidence type="ECO:0000256" key="1">
    <source>
        <dbReference type="SAM" id="Phobius"/>
    </source>
</evidence>
<dbReference type="Proteomes" id="UP000652761">
    <property type="component" value="Unassembled WGS sequence"/>
</dbReference>
<feature type="non-terminal residue" evidence="2">
    <location>
        <position position="1"/>
    </location>
</feature>
<keyword evidence="1" id="KW-1133">Transmembrane helix</keyword>
<keyword evidence="3" id="KW-1185">Reference proteome</keyword>
<keyword evidence="1" id="KW-0472">Membrane</keyword>
<reference evidence="2" key="1">
    <citation type="submission" date="2017-07" db="EMBL/GenBank/DDBJ databases">
        <title>Taro Niue Genome Assembly and Annotation.</title>
        <authorList>
            <person name="Atibalentja N."/>
            <person name="Keating K."/>
            <person name="Fields C.J."/>
        </authorList>
    </citation>
    <scope>NUCLEOTIDE SEQUENCE</scope>
    <source>
        <strain evidence="2">Niue_2</strain>
        <tissue evidence="2">Leaf</tissue>
    </source>
</reference>
<evidence type="ECO:0000313" key="2">
    <source>
        <dbReference type="EMBL" id="MQL74985.1"/>
    </source>
</evidence>
<sequence>LSPSSTRLGKELLRLFGAIRRFCGVLVTLSTWERCLEWGRRRAVAGLSVLHGGDGFRILRRRVSRVSRPCRVGRPRFCVSQARECARGFVPVQWYRRGLVVFLDTLTLGESCVEVELCSVGVVCQSCDLVGSPRFCVSQARECARGFVPVQWYRRGLVVFLDTLTLGESCCPAEGKTALRCAMMLAQLSLCLVSKDSLVVVCPSGGTIVFVFLWWYLVVVGTCTFVGVGFSCYLVYQSFLVLRWSCVLWGSYVRPVGVEEADPHVWEAGLHALEAGPLALEAGPLALEAVPLAFEAGPLALEAVPLAFEAGPLALEVVHLGPQGPLLMLALSSLDHQQF</sequence>